<dbReference type="AlphaFoldDB" id="A0A0P7BPP8"/>
<keyword evidence="2 6" id="KW-0812">Transmembrane</keyword>
<evidence type="ECO:0000313" key="8">
    <source>
        <dbReference type="EMBL" id="KPM49120.1"/>
    </source>
</evidence>
<feature type="transmembrane region" description="Helical" evidence="6">
    <location>
        <begin position="144"/>
        <end position="162"/>
    </location>
</feature>
<keyword evidence="4 6" id="KW-1133">Transmembrane helix</keyword>
<dbReference type="RefSeq" id="WP_055143006.1">
    <property type="nucleotide sequence ID" value="NZ_JXSZ01000005.1"/>
</dbReference>
<dbReference type="EMBL" id="LGTQ01000005">
    <property type="protein sequence ID" value="KPM49120.1"/>
    <property type="molecule type" value="Genomic_DNA"/>
</dbReference>
<comment type="subcellular location">
    <subcellularLocation>
        <location evidence="1">Membrane</location>
        <topology evidence="1">Multi-pass membrane protein</topology>
    </subcellularLocation>
</comment>
<feature type="transmembrane region" description="Helical" evidence="6">
    <location>
        <begin position="41"/>
        <end position="60"/>
    </location>
</feature>
<dbReference type="PANTHER" id="PTHR30071:SF1">
    <property type="entry name" value="CYTOCHROME B_B6 PROTEIN-RELATED"/>
    <property type="match status" value="1"/>
</dbReference>
<comment type="caution">
    <text evidence="8">The sequence shown here is derived from an EMBL/GenBank/DDBJ whole genome shotgun (WGS) entry which is preliminary data.</text>
</comment>
<dbReference type="GO" id="GO:0020037">
    <property type="term" value="F:heme binding"/>
    <property type="evidence" value="ECO:0007669"/>
    <property type="project" value="InterPro"/>
</dbReference>
<protein>
    <submittedName>
        <fullName evidence="8">ABC transporter permease</fullName>
    </submittedName>
</protein>
<accession>A0A0P7BPP8</accession>
<evidence type="ECO:0000256" key="1">
    <source>
        <dbReference type="ARBA" id="ARBA00004141"/>
    </source>
</evidence>
<dbReference type="Proteomes" id="UP000050454">
    <property type="component" value="Unassembled WGS sequence"/>
</dbReference>
<gene>
    <name evidence="8" type="ORF">AFM12_00250</name>
</gene>
<evidence type="ECO:0000259" key="7">
    <source>
        <dbReference type="Pfam" id="PF01578"/>
    </source>
</evidence>
<keyword evidence="9" id="KW-1185">Reference proteome</keyword>
<feature type="domain" description="Cytochrome c assembly protein" evidence="7">
    <location>
        <begin position="24"/>
        <end position="153"/>
    </location>
</feature>
<evidence type="ECO:0000256" key="3">
    <source>
        <dbReference type="ARBA" id="ARBA00022748"/>
    </source>
</evidence>
<organism evidence="8 9">
    <name type="scientific">Jiulongibacter sediminis</name>
    <dbReference type="NCBI Taxonomy" id="1605367"/>
    <lineage>
        <taxon>Bacteria</taxon>
        <taxon>Pseudomonadati</taxon>
        <taxon>Bacteroidota</taxon>
        <taxon>Cytophagia</taxon>
        <taxon>Cytophagales</taxon>
        <taxon>Leadbetterellaceae</taxon>
        <taxon>Jiulongibacter</taxon>
    </lineage>
</organism>
<evidence type="ECO:0000256" key="4">
    <source>
        <dbReference type="ARBA" id="ARBA00022989"/>
    </source>
</evidence>
<keyword evidence="3" id="KW-0201">Cytochrome c-type biogenesis</keyword>
<dbReference type="InterPro" id="IPR002541">
    <property type="entry name" value="Cyt_c_assembly"/>
</dbReference>
<evidence type="ECO:0000256" key="2">
    <source>
        <dbReference type="ARBA" id="ARBA00022692"/>
    </source>
</evidence>
<feature type="transmembrane region" description="Helical" evidence="6">
    <location>
        <begin position="190"/>
        <end position="208"/>
    </location>
</feature>
<dbReference type="PATRIC" id="fig|1605367.3.peg.1372"/>
<dbReference type="STRING" id="1605367.AFM12_00250"/>
<evidence type="ECO:0000313" key="9">
    <source>
        <dbReference type="Proteomes" id="UP000050454"/>
    </source>
</evidence>
<dbReference type="GO" id="GO:0017004">
    <property type="term" value="P:cytochrome complex assembly"/>
    <property type="evidence" value="ECO:0007669"/>
    <property type="project" value="UniProtKB-KW"/>
</dbReference>
<sequence length="222" mass="25167">MTLKNTWWKILGAILLVYVSIMGLAGEVPRQPILNETIRNVYFHVPMWFSMMTLMTISVWRSIQYLRTGDIIRDQQAIAFASTAFYLGILGFITGAIWGKFTWGSALPADPKLIAVEVGLLIYAAYFILRGSFEDEQKKARLSAVYNIFAFAAFMPLVWILPRVTDSLHPGNGGNPAFGKYDMDNQMRMVFYPAVIGWVLVGIWVASLKARIIKLEYNKLNQ</sequence>
<evidence type="ECO:0000256" key="6">
    <source>
        <dbReference type="SAM" id="Phobius"/>
    </source>
</evidence>
<feature type="transmembrane region" description="Helical" evidence="6">
    <location>
        <begin position="113"/>
        <end position="132"/>
    </location>
</feature>
<feature type="transmembrane region" description="Helical" evidence="6">
    <location>
        <begin position="80"/>
        <end position="101"/>
    </location>
</feature>
<evidence type="ECO:0000256" key="5">
    <source>
        <dbReference type="ARBA" id="ARBA00023136"/>
    </source>
</evidence>
<keyword evidence="5 6" id="KW-0472">Membrane</keyword>
<reference evidence="8 9" key="1">
    <citation type="submission" date="2015-07" db="EMBL/GenBank/DDBJ databases">
        <title>The draft genome sequence of Leadbetterella sp. JN14-9.</title>
        <authorList>
            <person name="Liu Y."/>
            <person name="Du J."/>
            <person name="Shao Z."/>
        </authorList>
    </citation>
    <scope>NUCLEOTIDE SEQUENCE [LARGE SCALE GENOMIC DNA]</scope>
    <source>
        <strain evidence="8 9">JN14-9</strain>
    </source>
</reference>
<dbReference type="GO" id="GO:0005886">
    <property type="term" value="C:plasma membrane"/>
    <property type="evidence" value="ECO:0007669"/>
    <property type="project" value="TreeGrafter"/>
</dbReference>
<dbReference type="PANTHER" id="PTHR30071">
    <property type="entry name" value="HEME EXPORTER PROTEIN C"/>
    <property type="match status" value="1"/>
</dbReference>
<name>A0A0P7BPP8_9BACT</name>
<dbReference type="OrthoDB" id="9814290at2"/>
<proteinExistence type="predicted"/>
<dbReference type="InterPro" id="IPR045062">
    <property type="entry name" value="Cyt_c_biogenesis_CcsA/CcmC"/>
</dbReference>
<dbReference type="Pfam" id="PF01578">
    <property type="entry name" value="Cytochrom_C_asm"/>
    <property type="match status" value="1"/>
</dbReference>